<organism evidence="4 5">
    <name type="scientific">Candidatus Segetimicrobium genomatis</name>
    <dbReference type="NCBI Taxonomy" id="2569760"/>
    <lineage>
        <taxon>Bacteria</taxon>
        <taxon>Bacillati</taxon>
        <taxon>Candidatus Sysuimicrobiota</taxon>
        <taxon>Candidatus Sysuimicrobiia</taxon>
        <taxon>Candidatus Sysuimicrobiales</taxon>
        <taxon>Candidatus Segetimicrobiaceae</taxon>
        <taxon>Candidatus Segetimicrobium</taxon>
    </lineage>
</organism>
<dbReference type="GO" id="GO:0016787">
    <property type="term" value="F:hydrolase activity"/>
    <property type="evidence" value="ECO:0007669"/>
    <property type="project" value="UniProtKB-KW"/>
</dbReference>
<dbReference type="CDD" id="cd01292">
    <property type="entry name" value="metallo-dependent_hydrolases"/>
    <property type="match status" value="1"/>
</dbReference>
<feature type="domain" description="Amidohydrolase-related" evidence="3">
    <location>
        <begin position="146"/>
        <end position="360"/>
    </location>
</feature>
<name>A0A537K9M9_9BACT</name>
<feature type="compositionally biased region" description="Basic residues" evidence="2">
    <location>
        <begin position="17"/>
        <end position="29"/>
    </location>
</feature>
<dbReference type="Proteomes" id="UP000318509">
    <property type="component" value="Unassembled WGS sequence"/>
</dbReference>
<reference evidence="4 5" key="1">
    <citation type="journal article" date="2019" name="Nat. Microbiol.">
        <title>Mediterranean grassland soil C-N compound turnover is dependent on rainfall and depth, and is mediated by genomically divergent microorganisms.</title>
        <authorList>
            <person name="Diamond S."/>
            <person name="Andeer P.F."/>
            <person name="Li Z."/>
            <person name="Crits-Christoph A."/>
            <person name="Burstein D."/>
            <person name="Anantharaman K."/>
            <person name="Lane K.R."/>
            <person name="Thomas B.C."/>
            <person name="Pan C."/>
            <person name="Northen T.R."/>
            <person name="Banfield J.F."/>
        </authorList>
    </citation>
    <scope>NUCLEOTIDE SEQUENCE [LARGE SCALE GENOMIC DNA]</scope>
    <source>
        <strain evidence="4">NP_3</strain>
    </source>
</reference>
<evidence type="ECO:0000256" key="2">
    <source>
        <dbReference type="SAM" id="MobiDB-lite"/>
    </source>
</evidence>
<evidence type="ECO:0000259" key="3">
    <source>
        <dbReference type="Pfam" id="PF04909"/>
    </source>
</evidence>
<dbReference type="AlphaFoldDB" id="A0A537K9M9"/>
<dbReference type="InterPro" id="IPR006680">
    <property type="entry name" value="Amidohydro-rel"/>
</dbReference>
<evidence type="ECO:0000313" key="4">
    <source>
        <dbReference type="EMBL" id="TMI92454.1"/>
    </source>
</evidence>
<proteinExistence type="predicted"/>
<keyword evidence="1" id="KW-0456">Lyase</keyword>
<dbReference type="InterPro" id="IPR032466">
    <property type="entry name" value="Metal_Hydrolase"/>
</dbReference>
<dbReference type="EMBL" id="VBAK01000059">
    <property type="protein sequence ID" value="TMI92454.1"/>
    <property type="molecule type" value="Genomic_DNA"/>
</dbReference>
<dbReference type="PANTHER" id="PTHR21240">
    <property type="entry name" value="2-AMINO-3-CARBOXYLMUCONATE-6-SEMIALDEHYDE DECARBOXYLASE"/>
    <property type="match status" value="1"/>
</dbReference>
<accession>A0A537K9M9</accession>
<gene>
    <name evidence="4" type="ORF">E6H00_02700</name>
</gene>
<protein>
    <submittedName>
        <fullName evidence="4">Amidohydrolase</fullName>
    </submittedName>
</protein>
<evidence type="ECO:0000313" key="5">
    <source>
        <dbReference type="Proteomes" id="UP000318509"/>
    </source>
</evidence>
<sequence length="363" mass="40522">MAPPARAPGAPRDRARGCVRRGGERRRRITRESLGRIPASGGALSESRSERTGCSSQRSPGRRPVLSIVDSHLHLVTAGMFRRLRERAWPMRPRALAAFTGESGRWAERLRSLEGVTLEQQADEWITAFDRAGVRTGFFIAIGEGNEELSAFVHLHPWRFQAWGSVMDPTAPDAAATVRRFREWGLRGLKLYPPTQRFSAGDRAVYPLYEAAAEQGLAVLFHFGITVAPFYDLQYANPLHLSAAAKDFPEITFAIAHCGAGFLRETLFLAYHTDNIWVDTSGTNNWRDYTPGAPPLAEVFRDLLRTYGPRRIMFGTDSTLPHEYREAILNDQRATFDRLVTTPEDGAAIFGGNARRLFGLPDP</sequence>
<dbReference type="InterPro" id="IPR032465">
    <property type="entry name" value="ACMSD"/>
</dbReference>
<dbReference type="Pfam" id="PF04909">
    <property type="entry name" value="Amidohydro_2"/>
    <property type="match status" value="1"/>
</dbReference>
<evidence type="ECO:0000256" key="1">
    <source>
        <dbReference type="ARBA" id="ARBA00023239"/>
    </source>
</evidence>
<dbReference type="SUPFAM" id="SSF51556">
    <property type="entry name" value="Metallo-dependent hydrolases"/>
    <property type="match status" value="1"/>
</dbReference>
<dbReference type="Gene3D" id="3.20.20.140">
    <property type="entry name" value="Metal-dependent hydrolases"/>
    <property type="match status" value="1"/>
</dbReference>
<feature type="region of interest" description="Disordered" evidence="2">
    <location>
        <begin position="1"/>
        <end position="63"/>
    </location>
</feature>
<dbReference type="GO" id="GO:0016831">
    <property type="term" value="F:carboxy-lyase activity"/>
    <property type="evidence" value="ECO:0007669"/>
    <property type="project" value="InterPro"/>
</dbReference>
<comment type="caution">
    <text evidence="4">The sequence shown here is derived from an EMBL/GenBank/DDBJ whole genome shotgun (WGS) entry which is preliminary data.</text>
</comment>
<keyword evidence="4" id="KW-0378">Hydrolase</keyword>